<evidence type="ECO:0000313" key="2">
    <source>
        <dbReference type="Proteomes" id="UP000789405"/>
    </source>
</evidence>
<dbReference type="Proteomes" id="UP000789405">
    <property type="component" value="Unassembled WGS sequence"/>
</dbReference>
<keyword evidence="2" id="KW-1185">Reference proteome</keyword>
<dbReference type="EMBL" id="CAJVPY010042522">
    <property type="protein sequence ID" value="CAG8807406.1"/>
    <property type="molecule type" value="Genomic_DNA"/>
</dbReference>
<comment type="caution">
    <text evidence="1">The sequence shown here is derived from an EMBL/GenBank/DDBJ whole genome shotgun (WGS) entry which is preliminary data.</text>
</comment>
<name>A0A9N9P624_9GLOM</name>
<organism evidence="1 2">
    <name type="scientific">Dentiscutata erythropus</name>
    <dbReference type="NCBI Taxonomy" id="1348616"/>
    <lineage>
        <taxon>Eukaryota</taxon>
        <taxon>Fungi</taxon>
        <taxon>Fungi incertae sedis</taxon>
        <taxon>Mucoromycota</taxon>
        <taxon>Glomeromycotina</taxon>
        <taxon>Glomeromycetes</taxon>
        <taxon>Diversisporales</taxon>
        <taxon>Gigasporaceae</taxon>
        <taxon>Dentiscutata</taxon>
    </lineage>
</organism>
<dbReference type="AlphaFoldDB" id="A0A9N9P624"/>
<proteinExistence type="predicted"/>
<evidence type="ECO:0000313" key="1">
    <source>
        <dbReference type="EMBL" id="CAG8807406.1"/>
    </source>
</evidence>
<sequence>MLNDFIRRTCGSSHLLLILLASHHQRTINDRLYQLHQLLQNHRVVSTPTETSECEDESQMNCF</sequence>
<protein>
    <submittedName>
        <fullName evidence="1">28189_t:CDS:1</fullName>
    </submittedName>
</protein>
<gene>
    <name evidence="1" type="ORF">DERYTH_LOCUS24668</name>
</gene>
<reference evidence="1" key="1">
    <citation type="submission" date="2021-06" db="EMBL/GenBank/DDBJ databases">
        <authorList>
            <person name="Kallberg Y."/>
            <person name="Tangrot J."/>
            <person name="Rosling A."/>
        </authorList>
    </citation>
    <scope>NUCLEOTIDE SEQUENCE</scope>
    <source>
        <strain evidence="1">MA453B</strain>
    </source>
</reference>
<accession>A0A9N9P624</accession>
<feature type="non-terminal residue" evidence="1">
    <location>
        <position position="1"/>
    </location>
</feature>
<feature type="non-terminal residue" evidence="1">
    <location>
        <position position="63"/>
    </location>
</feature>